<dbReference type="InterPro" id="IPR006664">
    <property type="entry name" value="OMP_bac"/>
</dbReference>
<dbReference type="PRINTS" id="PR01021">
    <property type="entry name" value="OMPADOMAIN"/>
</dbReference>
<dbReference type="SUPFAM" id="SSF103088">
    <property type="entry name" value="OmpA-like"/>
    <property type="match status" value="1"/>
</dbReference>
<dbReference type="GO" id="GO:0046930">
    <property type="term" value="C:pore complex"/>
    <property type="evidence" value="ECO:0007669"/>
    <property type="project" value="UniProtKB-KW"/>
</dbReference>
<organism evidence="12 13">
    <name type="scientific">Apibacter muscae</name>
    <dbReference type="NCBI Taxonomy" id="2509004"/>
    <lineage>
        <taxon>Bacteria</taxon>
        <taxon>Pseudomonadati</taxon>
        <taxon>Bacteroidota</taxon>
        <taxon>Flavobacteriia</taxon>
        <taxon>Flavobacteriales</taxon>
        <taxon>Weeksellaceae</taxon>
        <taxon>Apibacter</taxon>
    </lineage>
</organism>
<keyword evidence="3" id="KW-1134">Transmembrane beta strand</keyword>
<keyword evidence="7 9" id="KW-0472">Membrane</keyword>
<dbReference type="GO" id="GO:0009279">
    <property type="term" value="C:cell outer membrane"/>
    <property type="evidence" value="ECO:0007669"/>
    <property type="project" value="UniProtKB-SubCell"/>
</dbReference>
<dbReference type="CDD" id="cd07185">
    <property type="entry name" value="OmpA_C-like"/>
    <property type="match status" value="1"/>
</dbReference>
<dbReference type="OrthoDB" id="1522982at2"/>
<evidence type="ECO:0000256" key="3">
    <source>
        <dbReference type="ARBA" id="ARBA00022452"/>
    </source>
</evidence>
<evidence type="ECO:0000256" key="5">
    <source>
        <dbReference type="ARBA" id="ARBA00023065"/>
    </source>
</evidence>
<dbReference type="GO" id="GO:0015288">
    <property type="term" value="F:porin activity"/>
    <property type="evidence" value="ECO:0007669"/>
    <property type="project" value="UniProtKB-KW"/>
</dbReference>
<dbReference type="Gene3D" id="3.30.1330.60">
    <property type="entry name" value="OmpA-like domain"/>
    <property type="match status" value="1"/>
</dbReference>
<keyword evidence="4" id="KW-0812">Transmembrane</keyword>
<name>A0A563DCK1_9FLAO</name>
<evidence type="ECO:0000256" key="8">
    <source>
        <dbReference type="ARBA" id="ARBA00023237"/>
    </source>
</evidence>
<evidence type="ECO:0000256" key="9">
    <source>
        <dbReference type="PROSITE-ProRule" id="PRU00473"/>
    </source>
</evidence>
<evidence type="ECO:0000256" key="6">
    <source>
        <dbReference type="ARBA" id="ARBA00023114"/>
    </source>
</evidence>
<feature type="signal peptide" evidence="10">
    <location>
        <begin position="1"/>
        <end position="26"/>
    </location>
</feature>
<keyword evidence="10" id="KW-0732">Signal</keyword>
<accession>A0A563DCK1</accession>
<dbReference type="GO" id="GO:0006811">
    <property type="term" value="P:monoatomic ion transport"/>
    <property type="evidence" value="ECO:0007669"/>
    <property type="project" value="UniProtKB-KW"/>
</dbReference>
<sequence length="473" mass="52312">MNKRCILFVFMLFCLGFKGFSQTVNSENFTADYVPFNNTDRQFNDWSVSIYAGLPWLQSSDFTSIDNGASGKWRTGYDFQLSINKQISHAFALSLLGQYGKTNQGYGDDDIKAYTDYLGISLLGDLNLSSIFRRVDNRSHYRWALHLYAGVGTIQYKAYTKDIAGGWPDYVQMADVKLGVGSFFGQVGGGLAYKLNNRFDLLLKAMYVITGDNAFDGSGETGPWAHLHPGGDSDNFITTSLGLNYKIGKHSEFLGWVDPLRDIYTKLQTLEDKQVSEVCVFGDKDDDGVCDDWDRELNTPKGARVDGSGVALDVDMDGVIDLYDKCPTFPGPASNDGCPLPEQLAKTLNDDIIVKLGGINFNFDSDRISLDSQPVLDQVADAIIQYGGGRSFLVEGHTDAVGTHEYNMNLSKRRVASVIKYLASKGVSPSQLTGRGMGATDLKNPECNPASKCPEWKNKENRRVVFKLLEETN</sequence>
<dbReference type="SUPFAM" id="SSF56925">
    <property type="entry name" value="OMPA-like"/>
    <property type="match status" value="1"/>
</dbReference>
<keyword evidence="5" id="KW-0406">Ion transport</keyword>
<feature type="domain" description="OmpA-like" evidence="11">
    <location>
        <begin position="348"/>
        <end position="472"/>
    </location>
</feature>
<comment type="caution">
    <text evidence="12">The sequence shown here is derived from an EMBL/GenBank/DDBJ whole genome shotgun (WGS) entry which is preliminary data.</text>
</comment>
<protein>
    <submittedName>
        <fullName evidence="12">OmpA family protein</fullName>
    </submittedName>
</protein>
<dbReference type="InterPro" id="IPR050330">
    <property type="entry name" value="Bact_OuterMem_StrucFunc"/>
</dbReference>
<evidence type="ECO:0000259" key="11">
    <source>
        <dbReference type="PROSITE" id="PS51123"/>
    </source>
</evidence>
<dbReference type="InterPro" id="IPR028974">
    <property type="entry name" value="TSP_type-3_rpt"/>
</dbReference>
<dbReference type="PANTHER" id="PTHR30329:SF21">
    <property type="entry name" value="LIPOPROTEIN YIAD-RELATED"/>
    <property type="match status" value="1"/>
</dbReference>
<evidence type="ECO:0000256" key="7">
    <source>
        <dbReference type="ARBA" id="ARBA00023136"/>
    </source>
</evidence>
<dbReference type="RefSeq" id="WP_146262348.1">
    <property type="nucleotide sequence ID" value="NZ_SELG01000033.1"/>
</dbReference>
<evidence type="ECO:0000313" key="12">
    <source>
        <dbReference type="EMBL" id="TWP27799.1"/>
    </source>
</evidence>
<dbReference type="GO" id="GO:0005509">
    <property type="term" value="F:calcium ion binding"/>
    <property type="evidence" value="ECO:0007669"/>
    <property type="project" value="InterPro"/>
</dbReference>
<evidence type="ECO:0000256" key="1">
    <source>
        <dbReference type="ARBA" id="ARBA00004571"/>
    </source>
</evidence>
<dbReference type="InterPro" id="IPR036737">
    <property type="entry name" value="OmpA-like_sf"/>
</dbReference>
<dbReference type="EMBL" id="SELH01000021">
    <property type="protein sequence ID" value="TWP27799.1"/>
    <property type="molecule type" value="Genomic_DNA"/>
</dbReference>
<dbReference type="AlphaFoldDB" id="A0A563DCK1"/>
<keyword evidence="6" id="KW-0626">Porin</keyword>
<dbReference type="InterPro" id="IPR006665">
    <property type="entry name" value="OmpA-like"/>
</dbReference>
<dbReference type="PANTHER" id="PTHR30329">
    <property type="entry name" value="STATOR ELEMENT OF FLAGELLAR MOTOR COMPLEX"/>
    <property type="match status" value="1"/>
</dbReference>
<evidence type="ECO:0000256" key="4">
    <source>
        <dbReference type="ARBA" id="ARBA00022692"/>
    </source>
</evidence>
<dbReference type="PROSITE" id="PS51123">
    <property type="entry name" value="OMPA_2"/>
    <property type="match status" value="1"/>
</dbReference>
<keyword evidence="13" id="KW-1185">Reference proteome</keyword>
<evidence type="ECO:0000313" key="13">
    <source>
        <dbReference type="Proteomes" id="UP000319499"/>
    </source>
</evidence>
<keyword evidence="2" id="KW-0813">Transport</keyword>
<dbReference type="Proteomes" id="UP000319499">
    <property type="component" value="Unassembled WGS sequence"/>
</dbReference>
<feature type="chain" id="PRO_5022238655" evidence="10">
    <location>
        <begin position="27"/>
        <end position="473"/>
    </location>
</feature>
<dbReference type="InterPro" id="IPR011250">
    <property type="entry name" value="OMP/PagP_B-barrel"/>
</dbReference>
<reference evidence="12 13" key="1">
    <citation type="submission" date="2019-02" db="EMBL/GenBank/DDBJ databases">
        <title>Apibacter muscae sp. nov.: a novel member of the house fly microbiota.</title>
        <authorList>
            <person name="Park R."/>
        </authorList>
    </citation>
    <scope>NUCLEOTIDE SEQUENCE [LARGE SCALE GENOMIC DNA]</scope>
    <source>
        <strain evidence="12 13">AL1</strain>
    </source>
</reference>
<proteinExistence type="predicted"/>
<evidence type="ECO:0000256" key="2">
    <source>
        <dbReference type="ARBA" id="ARBA00022448"/>
    </source>
</evidence>
<dbReference type="SUPFAM" id="SSF103647">
    <property type="entry name" value="TSP type-3 repeat"/>
    <property type="match status" value="1"/>
</dbReference>
<evidence type="ECO:0000256" key="10">
    <source>
        <dbReference type="SAM" id="SignalP"/>
    </source>
</evidence>
<dbReference type="Pfam" id="PF00691">
    <property type="entry name" value="OmpA"/>
    <property type="match status" value="1"/>
</dbReference>
<gene>
    <name evidence="12" type="ORF">ETU09_06805</name>
</gene>
<keyword evidence="8" id="KW-0998">Cell outer membrane</keyword>
<comment type="subcellular location">
    <subcellularLocation>
        <location evidence="1">Cell outer membrane</location>
        <topology evidence="1">Multi-pass membrane protein</topology>
    </subcellularLocation>
</comment>